<dbReference type="EMBL" id="CAXIEN010000149">
    <property type="protein sequence ID" value="CAL1281750.1"/>
    <property type="molecule type" value="Genomic_DNA"/>
</dbReference>
<proteinExistence type="predicted"/>
<sequence length="211" mass="23957">MPRRKSNLGRRTEGSRRRLSNMTEEERASVGERNRLSTILTRDVDQAERRAARLEDARLRARQSRSGATNLVSLLPHRKDLQIRSTLDNHASKSELKTILNFGRLKNATYQARVQSSEKKIDLLSPQYREIRFVSEFIRSSVIRGGGRNGRAFITGQRAIHAHPSEPPRGETTFADDTTRDRLQIPTSAFVVCFENSPVRSFAKQATLDIA</sequence>
<name>A0AAV2ACV0_9ARAC</name>
<reference evidence="3 4" key="1">
    <citation type="submission" date="2024-04" db="EMBL/GenBank/DDBJ databases">
        <authorList>
            <person name="Rising A."/>
            <person name="Reimegard J."/>
            <person name="Sonavane S."/>
            <person name="Akerstrom W."/>
            <person name="Nylinder S."/>
            <person name="Hedman E."/>
            <person name="Kallberg Y."/>
        </authorList>
    </citation>
    <scope>NUCLEOTIDE SEQUENCE [LARGE SCALE GENOMIC DNA]</scope>
</reference>
<evidence type="ECO:0000313" key="4">
    <source>
        <dbReference type="Proteomes" id="UP001497382"/>
    </source>
</evidence>
<evidence type="ECO:0000256" key="1">
    <source>
        <dbReference type="SAM" id="Coils"/>
    </source>
</evidence>
<feature type="region of interest" description="Disordered" evidence="2">
    <location>
        <begin position="1"/>
        <end position="30"/>
    </location>
</feature>
<comment type="caution">
    <text evidence="3">The sequence shown here is derived from an EMBL/GenBank/DDBJ whole genome shotgun (WGS) entry which is preliminary data.</text>
</comment>
<gene>
    <name evidence="3" type="ORF">LARSCL_LOCUS11753</name>
</gene>
<keyword evidence="4" id="KW-1185">Reference proteome</keyword>
<accession>A0AAV2ACV0</accession>
<evidence type="ECO:0000256" key="2">
    <source>
        <dbReference type="SAM" id="MobiDB-lite"/>
    </source>
</evidence>
<protein>
    <submittedName>
        <fullName evidence="3">Uncharacterized protein</fullName>
    </submittedName>
</protein>
<keyword evidence="1" id="KW-0175">Coiled coil</keyword>
<dbReference type="Proteomes" id="UP001497382">
    <property type="component" value="Unassembled WGS sequence"/>
</dbReference>
<feature type="coiled-coil region" evidence="1">
    <location>
        <begin position="37"/>
        <end position="64"/>
    </location>
</feature>
<evidence type="ECO:0000313" key="3">
    <source>
        <dbReference type="EMBL" id="CAL1281750.1"/>
    </source>
</evidence>
<dbReference type="AlphaFoldDB" id="A0AAV2ACV0"/>
<organism evidence="3 4">
    <name type="scientific">Larinioides sclopetarius</name>
    <dbReference type="NCBI Taxonomy" id="280406"/>
    <lineage>
        <taxon>Eukaryota</taxon>
        <taxon>Metazoa</taxon>
        <taxon>Ecdysozoa</taxon>
        <taxon>Arthropoda</taxon>
        <taxon>Chelicerata</taxon>
        <taxon>Arachnida</taxon>
        <taxon>Araneae</taxon>
        <taxon>Araneomorphae</taxon>
        <taxon>Entelegynae</taxon>
        <taxon>Araneoidea</taxon>
        <taxon>Araneidae</taxon>
        <taxon>Larinioides</taxon>
    </lineage>
</organism>